<name>A0A158SWW7_HAEIF</name>
<dbReference type="PATRIC" id="fig|727.582.peg.887"/>
<accession>A0A158SWW7</accession>
<proteinExistence type="predicted"/>
<sequence>MYIMLNYKKYKVTLIIGYKEIISSLLISYT</sequence>
<dbReference type="AlphaFoldDB" id="A0A158SWW7"/>
<gene>
    <name evidence="1" type="ORF">NTHI1209_00967</name>
</gene>
<evidence type="ECO:0000313" key="1">
    <source>
        <dbReference type="EMBL" id="KIS35361.1"/>
    </source>
</evidence>
<dbReference type="Proteomes" id="UP000050700">
    <property type="component" value="Unassembled WGS sequence"/>
</dbReference>
<organism evidence="1 2">
    <name type="scientific">Haemophilus influenzae</name>
    <dbReference type="NCBI Taxonomy" id="727"/>
    <lineage>
        <taxon>Bacteria</taxon>
        <taxon>Pseudomonadati</taxon>
        <taxon>Pseudomonadota</taxon>
        <taxon>Gammaproteobacteria</taxon>
        <taxon>Pasteurellales</taxon>
        <taxon>Pasteurellaceae</taxon>
        <taxon>Haemophilus</taxon>
    </lineage>
</organism>
<dbReference type="EMBL" id="JMQP01000002">
    <property type="protein sequence ID" value="KIS35361.1"/>
    <property type="molecule type" value="Genomic_DNA"/>
</dbReference>
<reference evidence="1 2" key="1">
    <citation type="submission" date="2014-05" db="EMBL/GenBank/DDBJ databases">
        <title>Methylome analysis of the phasevarions of Haemophilus influenzae.</title>
        <authorList>
            <person name="Atack J.M."/>
            <person name="Fox K.L."/>
            <person name="Power P.M."/>
            <person name="Clark T."/>
            <person name="Jurcisek J."/>
            <person name="Korlach J."/>
            <person name="Bakaletz L.O."/>
            <person name="Jennings M.P."/>
        </authorList>
    </citation>
    <scope>NUCLEOTIDE SEQUENCE [LARGE SCALE GENOMIC DNA]</scope>
    <source>
        <strain evidence="1 2">1209</strain>
    </source>
</reference>
<evidence type="ECO:0000313" key="2">
    <source>
        <dbReference type="Proteomes" id="UP000050700"/>
    </source>
</evidence>
<comment type="caution">
    <text evidence="1">The sequence shown here is derived from an EMBL/GenBank/DDBJ whole genome shotgun (WGS) entry which is preliminary data.</text>
</comment>
<protein>
    <submittedName>
        <fullName evidence="1">Uncharacterized protein</fullName>
    </submittedName>
</protein>